<feature type="region of interest" description="Disordered" evidence="1">
    <location>
        <begin position="1"/>
        <end position="29"/>
    </location>
</feature>
<evidence type="ECO:0000313" key="3">
    <source>
        <dbReference type="Proteomes" id="UP000434580"/>
    </source>
</evidence>
<accession>A0A5S9QLU1</accession>
<organism evidence="2 3">
    <name type="scientific">BD1-7 clade bacterium</name>
    <dbReference type="NCBI Taxonomy" id="2029982"/>
    <lineage>
        <taxon>Bacteria</taxon>
        <taxon>Pseudomonadati</taxon>
        <taxon>Pseudomonadota</taxon>
        <taxon>Gammaproteobacteria</taxon>
        <taxon>Cellvibrionales</taxon>
        <taxon>Spongiibacteraceae</taxon>
        <taxon>BD1-7 clade</taxon>
    </lineage>
</organism>
<dbReference type="Gene3D" id="1.20.120.520">
    <property type="entry name" value="nmb1532 protein domain like"/>
    <property type="match status" value="1"/>
</dbReference>
<evidence type="ECO:0008006" key="4">
    <source>
        <dbReference type="Google" id="ProtNLM"/>
    </source>
</evidence>
<gene>
    <name evidence="2" type="ORF">DPBNPPHM_02431</name>
</gene>
<dbReference type="EMBL" id="CACSII010000020">
    <property type="protein sequence ID" value="CAA0119286.1"/>
    <property type="molecule type" value="Genomic_DNA"/>
</dbReference>
<proteinExistence type="predicted"/>
<dbReference type="OrthoDB" id="7349010at2"/>
<sequence>MTEKDVKNQADASEILNENTAPGANAELPPPEAGIVKVLNEEHAYLSRLILVVKEQLSAFEIGKDPHYSLMHDIVSFVGEFKHKYKYKAKDHLIQTIIDQDPEANAALEELRAEKPQLASLRESVLASLKSLLKEDTILKREQLRIFTADYVEMLEAHIENESDILPRAIRSTLTLDQIEEFDSEYAQSVEDEGFAAHIEDSYKHLYDRLSKQIEEAASEFAMTDFASMRRFVESVEPFGSGAQRMSKIIKDYSYKLFLANYECYKELMLENQQNKLDYINKPVDCFKNCVVDYKEGLNELGDAMRETKDRVVDPISTRKFFRQTDDEEGSETAKSDSIS</sequence>
<reference evidence="2 3" key="1">
    <citation type="submission" date="2019-11" db="EMBL/GenBank/DDBJ databases">
        <authorList>
            <person name="Holert J."/>
        </authorList>
    </citation>
    <scope>NUCLEOTIDE SEQUENCE [LARGE SCALE GENOMIC DNA]</scope>
    <source>
        <strain evidence="2">BC5_2</strain>
    </source>
</reference>
<protein>
    <recommendedName>
        <fullName evidence="4">Hemerythrin-like domain-containing protein</fullName>
    </recommendedName>
</protein>
<dbReference type="Proteomes" id="UP000434580">
    <property type="component" value="Unassembled WGS sequence"/>
</dbReference>
<evidence type="ECO:0000313" key="2">
    <source>
        <dbReference type="EMBL" id="CAA0119286.1"/>
    </source>
</evidence>
<evidence type="ECO:0000256" key="1">
    <source>
        <dbReference type="SAM" id="MobiDB-lite"/>
    </source>
</evidence>
<dbReference type="AlphaFoldDB" id="A0A5S9QLU1"/>
<name>A0A5S9QLU1_9GAMM</name>